<comment type="caution">
    <text evidence="3">The sequence shown here is derived from an EMBL/GenBank/DDBJ whole genome shotgun (WGS) entry which is preliminary data.</text>
</comment>
<feature type="compositionally biased region" description="Polar residues" evidence="2">
    <location>
        <begin position="427"/>
        <end position="452"/>
    </location>
</feature>
<name>A0A9P4QVZ6_9PLEO</name>
<feature type="region of interest" description="Disordered" evidence="2">
    <location>
        <begin position="1"/>
        <end position="24"/>
    </location>
</feature>
<sequence length="533" mass="57995">MPHYAATPGPTPLQHLTPPSTSHATHLSLRRDSRAVPHPLKQNPIASYANDQDLGAFDDINLSDPIRAPPSALTAATAYDPHATHSPFEQHSSPVPNHQRSLTDTFFNNCQPLLHKATSTIQQHTSRPSLQSPTKAIASFIPSRAALETTATASTPKIRAGAQAISNWFNGSSAPVQLGLGPRDFSDDEYDSEEDEVDGSMMAGIFNRAPALTRASTESSPKPSATTSQTPTASSKFAWLLSTQKNAINPTSTPSPSYHDPDDELLNLNITESLFPHGAVDPLAPSSFHDLLSNAESLLTRYQKSYRQMSSALDDARAEQSAQDDELDEAETRVRHLKMQLETMAARANDQDEQMRRLMEDLLFEKRARQEEEAARTKSLALVRESKSALGNDEALSPKRRARISNSNVSVDSGFESECETDAASVFSRTNGAMSPTDTVSSTSDAEGNDTTPKGKRPQPTQRRSTYDKVRDGTVNLEKGGWGCQNCEGGAQAAVWGRLAKEREENGALRRRVHTLEEAVEGALNVVDGPWGM</sequence>
<keyword evidence="4" id="KW-1185">Reference proteome</keyword>
<dbReference type="Proteomes" id="UP000799444">
    <property type="component" value="Unassembled WGS sequence"/>
</dbReference>
<feature type="region of interest" description="Disordered" evidence="2">
    <location>
        <begin position="212"/>
        <end position="233"/>
    </location>
</feature>
<protein>
    <submittedName>
        <fullName evidence="3">Uncharacterized protein</fullName>
    </submittedName>
</protein>
<accession>A0A9P4QVZ6</accession>
<keyword evidence="1" id="KW-0175">Coiled coil</keyword>
<dbReference type="EMBL" id="ML996160">
    <property type="protein sequence ID" value="KAF2733475.1"/>
    <property type="molecule type" value="Genomic_DNA"/>
</dbReference>
<proteinExistence type="predicted"/>
<evidence type="ECO:0000256" key="2">
    <source>
        <dbReference type="SAM" id="MobiDB-lite"/>
    </source>
</evidence>
<evidence type="ECO:0000256" key="1">
    <source>
        <dbReference type="SAM" id="Coils"/>
    </source>
</evidence>
<gene>
    <name evidence="3" type="ORF">EJ04DRAFT_513128</name>
</gene>
<feature type="compositionally biased region" description="Low complexity" evidence="2">
    <location>
        <begin position="219"/>
        <end position="233"/>
    </location>
</feature>
<feature type="region of interest" description="Disordered" evidence="2">
    <location>
        <begin position="83"/>
        <end position="102"/>
    </location>
</feature>
<feature type="compositionally biased region" description="Polar residues" evidence="2">
    <location>
        <begin position="87"/>
        <end position="102"/>
    </location>
</feature>
<feature type="coiled-coil region" evidence="1">
    <location>
        <begin position="299"/>
        <end position="361"/>
    </location>
</feature>
<dbReference type="AlphaFoldDB" id="A0A9P4QVZ6"/>
<organism evidence="3 4">
    <name type="scientific">Polyplosphaeria fusca</name>
    <dbReference type="NCBI Taxonomy" id="682080"/>
    <lineage>
        <taxon>Eukaryota</taxon>
        <taxon>Fungi</taxon>
        <taxon>Dikarya</taxon>
        <taxon>Ascomycota</taxon>
        <taxon>Pezizomycotina</taxon>
        <taxon>Dothideomycetes</taxon>
        <taxon>Pleosporomycetidae</taxon>
        <taxon>Pleosporales</taxon>
        <taxon>Tetraplosphaeriaceae</taxon>
        <taxon>Polyplosphaeria</taxon>
    </lineage>
</organism>
<dbReference type="OrthoDB" id="5377009at2759"/>
<feature type="region of interest" description="Disordered" evidence="2">
    <location>
        <begin position="427"/>
        <end position="470"/>
    </location>
</feature>
<evidence type="ECO:0000313" key="3">
    <source>
        <dbReference type="EMBL" id="KAF2733475.1"/>
    </source>
</evidence>
<reference evidence="3" key="1">
    <citation type="journal article" date="2020" name="Stud. Mycol.">
        <title>101 Dothideomycetes genomes: a test case for predicting lifestyles and emergence of pathogens.</title>
        <authorList>
            <person name="Haridas S."/>
            <person name="Albert R."/>
            <person name="Binder M."/>
            <person name="Bloem J."/>
            <person name="Labutti K."/>
            <person name="Salamov A."/>
            <person name="Andreopoulos B."/>
            <person name="Baker S."/>
            <person name="Barry K."/>
            <person name="Bills G."/>
            <person name="Bluhm B."/>
            <person name="Cannon C."/>
            <person name="Castanera R."/>
            <person name="Culley D."/>
            <person name="Daum C."/>
            <person name="Ezra D."/>
            <person name="Gonzalez J."/>
            <person name="Henrissat B."/>
            <person name="Kuo A."/>
            <person name="Liang C."/>
            <person name="Lipzen A."/>
            <person name="Lutzoni F."/>
            <person name="Magnuson J."/>
            <person name="Mondo S."/>
            <person name="Nolan M."/>
            <person name="Ohm R."/>
            <person name="Pangilinan J."/>
            <person name="Park H.-J."/>
            <person name="Ramirez L."/>
            <person name="Alfaro M."/>
            <person name="Sun H."/>
            <person name="Tritt A."/>
            <person name="Yoshinaga Y."/>
            <person name="Zwiers L.-H."/>
            <person name="Turgeon B."/>
            <person name="Goodwin S."/>
            <person name="Spatafora J."/>
            <person name="Crous P."/>
            <person name="Grigoriev I."/>
        </authorList>
    </citation>
    <scope>NUCLEOTIDE SEQUENCE</scope>
    <source>
        <strain evidence="3">CBS 125425</strain>
    </source>
</reference>
<evidence type="ECO:0000313" key="4">
    <source>
        <dbReference type="Proteomes" id="UP000799444"/>
    </source>
</evidence>